<dbReference type="AlphaFoldDB" id="A0A0G0X979"/>
<evidence type="ECO:0000313" key="1">
    <source>
        <dbReference type="EMBL" id="KKS21505.1"/>
    </source>
</evidence>
<feature type="non-terminal residue" evidence="1">
    <location>
        <position position="1"/>
    </location>
</feature>
<reference evidence="1 2" key="1">
    <citation type="journal article" date="2015" name="Nature">
        <title>rRNA introns, odd ribosomes, and small enigmatic genomes across a large radiation of phyla.</title>
        <authorList>
            <person name="Brown C.T."/>
            <person name="Hug L.A."/>
            <person name="Thomas B.C."/>
            <person name="Sharon I."/>
            <person name="Castelle C.J."/>
            <person name="Singh A."/>
            <person name="Wilkins M.J."/>
            <person name="Williams K.H."/>
            <person name="Banfield J.F."/>
        </authorList>
    </citation>
    <scope>NUCLEOTIDE SEQUENCE [LARGE SCALE GENOMIC DNA]</scope>
</reference>
<evidence type="ECO:0000313" key="2">
    <source>
        <dbReference type="Proteomes" id="UP000034371"/>
    </source>
</evidence>
<accession>A0A0G0X979</accession>
<comment type="caution">
    <text evidence="1">The sequence shown here is derived from an EMBL/GenBank/DDBJ whole genome shotgun (WGS) entry which is preliminary data.</text>
</comment>
<organism evidence="1 2">
    <name type="scientific">Candidatus Roizmanbacteria bacterium GW2011_GWC2_41_7</name>
    <dbReference type="NCBI Taxonomy" id="1618487"/>
    <lineage>
        <taxon>Bacteria</taxon>
        <taxon>Candidatus Roizmaniibacteriota</taxon>
    </lineage>
</organism>
<dbReference type="EMBL" id="LCBY01000037">
    <property type="protein sequence ID" value="KKS21505.1"/>
    <property type="molecule type" value="Genomic_DNA"/>
</dbReference>
<gene>
    <name evidence="1" type="ORF">UU78_C0037G0016</name>
</gene>
<name>A0A0G0X979_9BACT</name>
<proteinExistence type="predicted"/>
<dbReference type="Proteomes" id="UP000034371">
    <property type="component" value="Unassembled WGS sequence"/>
</dbReference>
<protein>
    <submittedName>
        <fullName evidence="1">Uncharacterized protein</fullName>
    </submittedName>
</protein>
<sequence length="54" mass="5907">GPPRESYAVLTESAIAALQEKSPEAAEWFYENVPPDLPVLTFGANEVEIITETD</sequence>